<reference evidence="16 17" key="1">
    <citation type="journal article" date="2008" name="Nature">
        <title>The genome of the choanoflagellate Monosiga brevicollis and the origin of metazoans.</title>
        <authorList>
            <consortium name="JGI Sequencing"/>
            <person name="King N."/>
            <person name="Westbrook M.J."/>
            <person name="Young S.L."/>
            <person name="Kuo A."/>
            <person name="Abedin M."/>
            <person name="Chapman J."/>
            <person name="Fairclough S."/>
            <person name="Hellsten U."/>
            <person name="Isogai Y."/>
            <person name="Letunic I."/>
            <person name="Marr M."/>
            <person name="Pincus D."/>
            <person name="Putnam N."/>
            <person name="Rokas A."/>
            <person name="Wright K.J."/>
            <person name="Zuzow R."/>
            <person name="Dirks W."/>
            <person name="Good M."/>
            <person name="Goodstein D."/>
            <person name="Lemons D."/>
            <person name="Li W."/>
            <person name="Lyons J.B."/>
            <person name="Morris A."/>
            <person name="Nichols S."/>
            <person name="Richter D.J."/>
            <person name="Salamov A."/>
            <person name="Bork P."/>
            <person name="Lim W.A."/>
            <person name="Manning G."/>
            <person name="Miller W.T."/>
            <person name="McGinnis W."/>
            <person name="Shapiro H."/>
            <person name="Tjian R."/>
            <person name="Grigoriev I.V."/>
            <person name="Rokhsar D."/>
        </authorList>
    </citation>
    <scope>NUCLEOTIDE SEQUENCE [LARGE SCALE GENOMIC DNA]</scope>
    <source>
        <strain evidence="17">MX1 / ATCC 50154</strain>
    </source>
</reference>
<feature type="binding site" evidence="11">
    <location>
        <position position="345"/>
    </location>
    <ligand>
        <name>FAD</name>
        <dbReference type="ChEBI" id="CHEBI:57692"/>
    </ligand>
</feature>
<evidence type="ECO:0000313" key="16">
    <source>
        <dbReference type="EMBL" id="EDQ90922.1"/>
    </source>
</evidence>
<dbReference type="GO" id="GO:0005829">
    <property type="term" value="C:cytosol"/>
    <property type="evidence" value="ECO:0000318"/>
    <property type="project" value="GO_Central"/>
</dbReference>
<comment type="cofactor">
    <cofactor evidence="11">
        <name>FAD</name>
        <dbReference type="ChEBI" id="CHEBI:57692"/>
    </cofactor>
    <text evidence="11">Binds 1 FAD per subunit.</text>
</comment>
<evidence type="ECO:0000256" key="9">
    <source>
        <dbReference type="ARBA" id="ARBA00023284"/>
    </source>
</evidence>
<evidence type="ECO:0000259" key="14">
    <source>
        <dbReference type="Pfam" id="PF02852"/>
    </source>
</evidence>
<dbReference type="InterPro" id="IPR012999">
    <property type="entry name" value="Pyr_OxRdtase_I_AS"/>
</dbReference>
<dbReference type="STRING" id="81824.A9UUL6"/>
<dbReference type="InterPro" id="IPR046952">
    <property type="entry name" value="GSHR/TRXR-like"/>
</dbReference>
<dbReference type="GeneID" id="5889498"/>
<dbReference type="Pfam" id="PF07992">
    <property type="entry name" value="Pyr_redox_2"/>
    <property type="match status" value="1"/>
</dbReference>
<keyword evidence="5" id="KW-0521">NADP</keyword>
<dbReference type="PANTHER" id="PTHR42737">
    <property type="entry name" value="GLUTATHIONE REDUCTASE"/>
    <property type="match status" value="1"/>
</dbReference>
<protein>
    <recommendedName>
        <fullName evidence="2">thioredoxin-disulfide reductase (NADPH)</fullName>
        <ecNumber evidence="2">1.8.1.9</ecNumber>
    </recommendedName>
</protein>
<dbReference type="EC" id="1.8.1.9" evidence="2"/>
<gene>
    <name evidence="16" type="ORF">MONBRDRAFT_20369</name>
</gene>
<dbReference type="KEGG" id="mbr:MONBRDRAFT_20369"/>
<feature type="binding site" evidence="11">
    <location>
        <position position="147"/>
    </location>
    <ligand>
        <name>FAD</name>
        <dbReference type="ChEBI" id="CHEBI:57692"/>
    </ligand>
</feature>
<evidence type="ECO:0000256" key="10">
    <source>
        <dbReference type="PIRSR" id="PIRSR000350-2"/>
    </source>
</evidence>
<evidence type="ECO:0000256" key="1">
    <source>
        <dbReference type="ARBA" id="ARBA00007532"/>
    </source>
</evidence>
<dbReference type="Gene3D" id="3.30.390.30">
    <property type="match status" value="1"/>
</dbReference>
<dbReference type="FunCoup" id="A9UUL6">
    <property type="interactions" value="1191"/>
</dbReference>
<dbReference type="GO" id="GO:0004791">
    <property type="term" value="F:thioredoxin-disulfide reductase (NADPH) activity"/>
    <property type="evidence" value="ECO:0000318"/>
    <property type="project" value="GO_Central"/>
</dbReference>
<proteinExistence type="inferred from homology"/>
<keyword evidence="8" id="KW-1015">Disulfide bond</keyword>
<dbReference type="GO" id="GO:0005737">
    <property type="term" value="C:cytoplasm"/>
    <property type="evidence" value="ECO:0000318"/>
    <property type="project" value="GO_Central"/>
</dbReference>
<dbReference type="GO" id="GO:0045454">
    <property type="term" value="P:cell redox homeostasis"/>
    <property type="evidence" value="ECO:0000318"/>
    <property type="project" value="GO_Central"/>
</dbReference>
<evidence type="ECO:0000256" key="8">
    <source>
        <dbReference type="ARBA" id="ARBA00023157"/>
    </source>
</evidence>
<dbReference type="InParanoid" id="A9UUL6"/>
<dbReference type="Gene3D" id="3.50.50.60">
    <property type="entry name" value="FAD/NAD(P)-binding domain"/>
    <property type="match status" value="2"/>
</dbReference>
<evidence type="ECO:0000256" key="11">
    <source>
        <dbReference type="PIRSR" id="PIRSR000350-3"/>
    </source>
</evidence>
<feature type="binding site" evidence="11">
    <location>
        <position position="83"/>
    </location>
    <ligand>
        <name>FAD</name>
        <dbReference type="ChEBI" id="CHEBI:57692"/>
    </ligand>
</feature>
<dbReference type="GO" id="GO:0005739">
    <property type="term" value="C:mitochondrion"/>
    <property type="evidence" value="ECO:0000318"/>
    <property type="project" value="GO_Central"/>
</dbReference>
<dbReference type="GO" id="GO:0050660">
    <property type="term" value="F:flavin adenine dinucleotide binding"/>
    <property type="evidence" value="ECO:0007669"/>
    <property type="project" value="InterPro"/>
</dbReference>
<dbReference type="Proteomes" id="UP000001357">
    <property type="component" value="Unassembled WGS sequence"/>
</dbReference>
<evidence type="ECO:0000313" key="17">
    <source>
        <dbReference type="Proteomes" id="UP000001357"/>
    </source>
</evidence>
<dbReference type="InterPro" id="IPR036188">
    <property type="entry name" value="FAD/NAD-bd_sf"/>
</dbReference>
<evidence type="ECO:0000256" key="3">
    <source>
        <dbReference type="ARBA" id="ARBA00022630"/>
    </source>
</evidence>
<dbReference type="FunFam" id="3.30.390.30:FF:000004">
    <property type="entry name" value="Thioredoxin reductase 1, cytoplasmic"/>
    <property type="match status" value="1"/>
</dbReference>
<dbReference type="InterPro" id="IPR023753">
    <property type="entry name" value="FAD/NAD-binding_dom"/>
</dbReference>
<evidence type="ECO:0000259" key="15">
    <source>
        <dbReference type="Pfam" id="PF07992"/>
    </source>
</evidence>
<dbReference type="InterPro" id="IPR016156">
    <property type="entry name" value="FAD/NAD-linked_Rdtase_dimer_sf"/>
</dbReference>
<dbReference type="PIRSF" id="PIRSF000350">
    <property type="entry name" value="Mercury_reductase_MerA"/>
    <property type="match status" value="1"/>
</dbReference>
<dbReference type="SUPFAM" id="SSF55424">
    <property type="entry name" value="FAD/NAD-linked reductases, dimerisation (C-terminal) domain"/>
    <property type="match status" value="1"/>
</dbReference>
<dbReference type="NCBIfam" id="TIGR01438">
    <property type="entry name" value="TGR"/>
    <property type="match status" value="1"/>
</dbReference>
<organism evidence="16 17">
    <name type="scientific">Monosiga brevicollis</name>
    <name type="common">Choanoflagellate</name>
    <dbReference type="NCBI Taxonomy" id="81824"/>
    <lineage>
        <taxon>Eukaryota</taxon>
        <taxon>Choanoflagellata</taxon>
        <taxon>Craspedida</taxon>
        <taxon>Salpingoecidae</taxon>
        <taxon>Monosiga</taxon>
    </lineage>
</organism>
<feature type="binding site" evidence="11">
    <location>
        <position position="303"/>
    </location>
    <ligand>
        <name>NAD(+)</name>
        <dbReference type="ChEBI" id="CHEBI:57540"/>
    </ligand>
</feature>
<dbReference type="PROSITE" id="PS00076">
    <property type="entry name" value="PYRIDINE_REDOX_1"/>
    <property type="match status" value="1"/>
</dbReference>
<evidence type="ECO:0000256" key="5">
    <source>
        <dbReference type="ARBA" id="ARBA00022857"/>
    </source>
</evidence>
<accession>A9UUL6</accession>
<name>A9UUL6_MONBE</name>
<keyword evidence="6" id="KW-0712">Selenocysteine</keyword>
<evidence type="ECO:0000256" key="12">
    <source>
        <dbReference type="PIRSR" id="PIRSR000350-4"/>
    </source>
</evidence>
<feature type="domain" description="Pyridine nucleotide-disulphide oxidoreductase dimerisation" evidence="14">
    <location>
        <begin position="383"/>
        <end position="491"/>
    </location>
</feature>
<dbReference type="Pfam" id="PF02852">
    <property type="entry name" value="Pyr_redox_dim"/>
    <property type="match status" value="1"/>
</dbReference>
<keyword evidence="17" id="KW-1185">Reference proteome</keyword>
<keyword evidence="3 13" id="KW-0285">Flavoprotein</keyword>
<feature type="disulfide bond" description="Redox-active" evidence="12">
    <location>
        <begin position="74"/>
        <end position="79"/>
    </location>
</feature>
<dbReference type="eggNOG" id="KOG4716">
    <property type="taxonomic scope" value="Eukaryota"/>
</dbReference>
<keyword evidence="11" id="KW-0547">Nucleotide-binding</keyword>
<dbReference type="FunFam" id="3.50.50.60:FF:000190">
    <property type="entry name" value="Thioredoxin reductase"/>
    <property type="match status" value="1"/>
</dbReference>
<keyword evidence="7 13" id="KW-0560">Oxidoreductase</keyword>
<evidence type="ECO:0000256" key="4">
    <source>
        <dbReference type="ARBA" id="ARBA00022827"/>
    </source>
</evidence>
<evidence type="ECO:0000256" key="2">
    <source>
        <dbReference type="ARBA" id="ARBA00012610"/>
    </source>
</evidence>
<evidence type="ECO:0000256" key="7">
    <source>
        <dbReference type="ARBA" id="ARBA00023002"/>
    </source>
</evidence>
<feature type="domain" description="FAD/NAD(P)-binding" evidence="15">
    <location>
        <begin position="28"/>
        <end position="361"/>
    </location>
</feature>
<keyword evidence="9 13" id="KW-0676">Redox-active center</keyword>
<dbReference type="InterPro" id="IPR006338">
    <property type="entry name" value="Thioredoxin/glutathione_Rdtase"/>
</dbReference>
<dbReference type="InterPro" id="IPR004099">
    <property type="entry name" value="Pyr_nucl-diS_OxRdtase_dimer"/>
</dbReference>
<feature type="binding site" evidence="11">
    <location>
        <begin position="212"/>
        <end position="219"/>
    </location>
    <ligand>
        <name>NAD(+)</name>
        <dbReference type="ChEBI" id="CHEBI:57540"/>
    </ligand>
</feature>
<dbReference type="EMBL" id="CH991546">
    <property type="protein sequence ID" value="EDQ90922.1"/>
    <property type="molecule type" value="Genomic_DNA"/>
</dbReference>
<keyword evidence="4 11" id="KW-0274">FAD</keyword>
<comment type="similarity">
    <text evidence="1 13">Belongs to the class-I pyridine nucleotide-disulfide oxidoreductase family.</text>
</comment>
<dbReference type="OMA" id="HPTCGEI"/>
<dbReference type="SUPFAM" id="SSF51905">
    <property type="entry name" value="FAD/NAD(P)-binding domain"/>
    <property type="match status" value="1"/>
</dbReference>
<keyword evidence="11" id="KW-0520">NAD</keyword>
<dbReference type="PRINTS" id="PR00368">
    <property type="entry name" value="FADPNR"/>
</dbReference>
<dbReference type="InterPro" id="IPR001100">
    <property type="entry name" value="Pyr_nuc-diS_OxRdtase"/>
</dbReference>
<dbReference type="PANTHER" id="PTHR42737:SF8">
    <property type="entry name" value="THIOREDOXIN-DISULFIDE REDUCTASE"/>
    <property type="match status" value="1"/>
</dbReference>
<dbReference type="PRINTS" id="PR00411">
    <property type="entry name" value="PNDRDTASEI"/>
</dbReference>
<sequence>MATLIPAFGAGRAAPPAEASSSSHGFDYDLVVVGGGSGGLAASKEAASLGAKTAVLDFVQPSPQGTTWGLGGTCVNVGCIPKKLMHQAAIIGHTIEDATSFGWDLQRPEKPNWSTLVEGVQNHIRSLNWGYRVALRDKNVTYLNAYGSLLDAHTINTVNKRGKEQVITADKIILCPGGRPRYPDIPGAKEFGITSDDIFSLDREPGKTLVIGASYVALECAGFLAAFGYDTTVMVRSILLRGFDSEIAQKIGDHMERHAHVKFVRQATPDRIEKREDGRLVVHYTQNGEAVSDEFDTVLFAIGRDACTSTMGLDKAGVQLNERNGKVVANEADQTNVPNIYAIGDVLEGKPELTPVAIQAGKLLARRLYGQSAALMDYQNVCTTVFTPLEYGCCGFSEDDALDQFGEDIEVFHQSFTPLEWTVPHRPENVCFCKLVVQKSTDRVLGLHFLGPNAGEVTQGFGMALKLKATKAQFDDLVGIHPTVAETLTTMDITKASGESADAAGC</sequence>
<evidence type="ECO:0000256" key="6">
    <source>
        <dbReference type="ARBA" id="ARBA00022933"/>
    </source>
</evidence>
<dbReference type="RefSeq" id="XP_001744219.1">
    <property type="nucleotide sequence ID" value="XM_001744167.1"/>
</dbReference>
<feature type="active site" description="Proton acceptor" evidence="10">
    <location>
        <position position="481"/>
    </location>
</feature>
<evidence type="ECO:0000256" key="13">
    <source>
        <dbReference type="RuleBase" id="RU003691"/>
    </source>
</evidence>
<dbReference type="AlphaFoldDB" id="A9UUL6"/>